<dbReference type="Gene3D" id="3.90.220.20">
    <property type="entry name" value="DNA methylase specificity domains"/>
    <property type="match status" value="2"/>
</dbReference>
<feature type="domain" description="Type I restriction modification DNA specificity" evidence="5">
    <location>
        <begin position="71"/>
        <end position="172"/>
    </location>
</feature>
<name>A0A1R3W793_9RHOB</name>
<keyword evidence="2" id="KW-0680">Restriction system</keyword>
<dbReference type="CDD" id="cd17253">
    <property type="entry name" value="RMtype1_S_Eco933I-TRD2-CR2_like"/>
    <property type="match status" value="1"/>
</dbReference>
<keyword evidence="3" id="KW-0238">DNA-binding</keyword>
<evidence type="ECO:0000256" key="1">
    <source>
        <dbReference type="ARBA" id="ARBA00010923"/>
    </source>
</evidence>
<dbReference type="RefSeq" id="WP_076646198.1">
    <property type="nucleotide sequence ID" value="NZ_FTPS01000001.1"/>
</dbReference>
<comment type="similarity">
    <text evidence="1">Belongs to the type-I restriction system S methylase family.</text>
</comment>
<evidence type="ECO:0000256" key="3">
    <source>
        <dbReference type="ARBA" id="ARBA00023125"/>
    </source>
</evidence>
<sequence>MTELPSTWALCAIGDVLAPVEMTGKHEPDREIWYVDISSIDNQTNRITEPKRLQLSEAPSRARQKIAVGDVLFSTVRPYLRKIAAVDAKHEGEIASTGFAVLRGATGIDPKYIFFKAISHDFVSALTGEQYGVSYPAVKEEQVRSQPLELPPTNEQRRIVAKIEAMFDEIDKGVESLQTARATLGLYRQSLLKSAFEGRLTADWRAQNAGKLEAPATLLERAEYERDKWHRTAFDEWSEVVEGWKAAGSKGPKPRRPEVYKQSDPLTAEELGLLPEIPEEWIFLRLNDIAAIGSGMSVSKSRKLDDPVEVPYLRVANVQRGFLDLDEIKTMKIERSQADALGLATWDVLFNEGGDRDKLGRGWVWENQVPNCITQNHVFRASPFRHDLTWSQFISHWGNSFGRDYFEKGGKQTTNLASINKTVLKALPVPYCSPAEQAEIVRLLDEKLEAAAVLEAEIDAALTRADALRQSILKKAFSGQLVPQDPDDEPASALLERIKAEKTERDQAKRDRKSVPPRTPKARRPTLTDLIEVLEKQKSWISAAKAAQALGIGDGSTSDDVEAFYRQLKDFVEDGAIEVERRGDEDWLRLATAEVS</sequence>
<protein>
    <submittedName>
        <fullName evidence="6">Type I restriction enzyme, S subunit</fullName>
    </submittedName>
</protein>
<dbReference type="SUPFAM" id="SSF116734">
    <property type="entry name" value="DNA methylase specificity domain"/>
    <property type="match status" value="2"/>
</dbReference>
<dbReference type="PANTHER" id="PTHR43140">
    <property type="entry name" value="TYPE-1 RESTRICTION ENZYME ECOKI SPECIFICITY PROTEIN"/>
    <property type="match status" value="1"/>
</dbReference>
<reference evidence="6 7" key="1">
    <citation type="submission" date="2017-01" db="EMBL/GenBank/DDBJ databases">
        <authorList>
            <person name="Mah S.A."/>
            <person name="Swanson W.J."/>
            <person name="Moy G.W."/>
            <person name="Vacquier V.D."/>
        </authorList>
    </citation>
    <scope>NUCLEOTIDE SEQUENCE [LARGE SCALE GENOMIC DNA]</scope>
    <source>
        <strain evidence="6 7">DSM 21219</strain>
    </source>
</reference>
<dbReference type="GO" id="GO:0009307">
    <property type="term" value="P:DNA restriction-modification system"/>
    <property type="evidence" value="ECO:0007669"/>
    <property type="project" value="UniProtKB-KW"/>
</dbReference>
<evidence type="ECO:0000256" key="4">
    <source>
        <dbReference type="SAM" id="MobiDB-lite"/>
    </source>
</evidence>
<dbReference type="InterPro" id="IPR000055">
    <property type="entry name" value="Restrct_endonuc_typeI_TRD"/>
</dbReference>
<evidence type="ECO:0000259" key="5">
    <source>
        <dbReference type="Pfam" id="PF01420"/>
    </source>
</evidence>
<evidence type="ECO:0000313" key="7">
    <source>
        <dbReference type="Proteomes" id="UP000192455"/>
    </source>
</evidence>
<dbReference type="GO" id="GO:0003677">
    <property type="term" value="F:DNA binding"/>
    <property type="evidence" value="ECO:0007669"/>
    <property type="project" value="UniProtKB-KW"/>
</dbReference>
<evidence type="ECO:0000313" key="6">
    <source>
        <dbReference type="EMBL" id="SIT73832.1"/>
    </source>
</evidence>
<keyword evidence="7" id="KW-1185">Reference proteome</keyword>
<dbReference type="InterPro" id="IPR051212">
    <property type="entry name" value="Type-I_RE_S_subunit"/>
</dbReference>
<organism evidence="6 7">
    <name type="scientific">Pontibaca methylaminivorans</name>
    <dbReference type="NCBI Taxonomy" id="515897"/>
    <lineage>
        <taxon>Bacteria</taxon>
        <taxon>Pseudomonadati</taxon>
        <taxon>Pseudomonadota</taxon>
        <taxon>Alphaproteobacteria</taxon>
        <taxon>Rhodobacterales</taxon>
        <taxon>Roseobacteraceae</taxon>
        <taxon>Pontibaca</taxon>
    </lineage>
</organism>
<feature type="domain" description="Type I restriction modification DNA specificity" evidence="5">
    <location>
        <begin position="278"/>
        <end position="461"/>
    </location>
</feature>
<dbReference type="InterPro" id="IPR044946">
    <property type="entry name" value="Restrct_endonuc_typeI_TRD_sf"/>
</dbReference>
<dbReference type="PANTHER" id="PTHR43140:SF1">
    <property type="entry name" value="TYPE I RESTRICTION ENZYME ECOKI SPECIFICITY SUBUNIT"/>
    <property type="match status" value="1"/>
</dbReference>
<proteinExistence type="inferred from homology"/>
<dbReference type="STRING" id="515897.SAMN05421849_0052"/>
<gene>
    <name evidence="6" type="ORF">SAMN05421849_0052</name>
</gene>
<dbReference type="Pfam" id="PF01420">
    <property type="entry name" value="Methylase_S"/>
    <property type="match status" value="2"/>
</dbReference>
<dbReference type="EMBL" id="FTPS01000001">
    <property type="protein sequence ID" value="SIT73832.1"/>
    <property type="molecule type" value="Genomic_DNA"/>
</dbReference>
<dbReference type="AlphaFoldDB" id="A0A1R3W793"/>
<dbReference type="Proteomes" id="UP000192455">
    <property type="component" value="Unassembled WGS sequence"/>
</dbReference>
<accession>A0A1R3W793</accession>
<dbReference type="OrthoDB" id="164285at2"/>
<feature type="compositionally biased region" description="Basic and acidic residues" evidence="4">
    <location>
        <begin position="500"/>
        <end position="509"/>
    </location>
</feature>
<feature type="region of interest" description="Disordered" evidence="4">
    <location>
        <begin position="500"/>
        <end position="525"/>
    </location>
</feature>
<evidence type="ECO:0000256" key="2">
    <source>
        <dbReference type="ARBA" id="ARBA00022747"/>
    </source>
</evidence>